<reference evidence="2 3" key="1">
    <citation type="submission" date="2023-02" db="EMBL/GenBank/DDBJ databases">
        <title>LHISI_Scaffold_Assembly.</title>
        <authorList>
            <person name="Stuart O.P."/>
            <person name="Cleave R."/>
            <person name="Magrath M.J.L."/>
            <person name="Mikheyev A.S."/>
        </authorList>
    </citation>
    <scope>NUCLEOTIDE SEQUENCE [LARGE SCALE GENOMIC DNA]</scope>
    <source>
        <strain evidence="2">Daus_M_001</strain>
        <tissue evidence="2">Leg muscle</tissue>
    </source>
</reference>
<feature type="region of interest" description="Disordered" evidence="1">
    <location>
        <begin position="1"/>
        <end position="44"/>
    </location>
</feature>
<name>A0ABQ9GAQ7_9NEOP</name>
<dbReference type="EMBL" id="JARBHB010000014">
    <property type="protein sequence ID" value="KAJ8869252.1"/>
    <property type="molecule type" value="Genomic_DNA"/>
</dbReference>
<protein>
    <submittedName>
        <fullName evidence="2">Uncharacterized protein</fullName>
    </submittedName>
</protein>
<comment type="caution">
    <text evidence="2">The sequence shown here is derived from an EMBL/GenBank/DDBJ whole genome shotgun (WGS) entry which is preliminary data.</text>
</comment>
<accession>A0ABQ9GAQ7</accession>
<evidence type="ECO:0000313" key="3">
    <source>
        <dbReference type="Proteomes" id="UP001159363"/>
    </source>
</evidence>
<gene>
    <name evidence="2" type="ORF">PR048_030824</name>
</gene>
<evidence type="ECO:0000313" key="2">
    <source>
        <dbReference type="EMBL" id="KAJ8869252.1"/>
    </source>
</evidence>
<dbReference type="Proteomes" id="UP001159363">
    <property type="component" value="Chromosome 13"/>
</dbReference>
<organism evidence="2 3">
    <name type="scientific">Dryococelus australis</name>
    <dbReference type="NCBI Taxonomy" id="614101"/>
    <lineage>
        <taxon>Eukaryota</taxon>
        <taxon>Metazoa</taxon>
        <taxon>Ecdysozoa</taxon>
        <taxon>Arthropoda</taxon>
        <taxon>Hexapoda</taxon>
        <taxon>Insecta</taxon>
        <taxon>Pterygota</taxon>
        <taxon>Neoptera</taxon>
        <taxon>Polyneoptera</taxon>
        <taxon>Phasmatodea</taxon>
        <taxon>Verophasmatodea</taxon>
        <taxon>Anareolatae</taxon>
        <taxon>Phasmatidae</taxon>
        <taxon>Eurycanthinae</taxon>
        <taxon>Dryococelus</taxon>
    </lineage>
</organism>
<proteinExistence type="predicted"/>
<evidence type="ECO:0000256" key="1">
    <source>
        <dbReference type="SAM" id="MobiDB-lite"/>
    </source>
</evidence>
<sequence length="108" mass="11573">MSVEKRRNARGGGKLEIAEKTRRPAALPGHGSNPGGGGIPAGNRTRFALTGGEWSLAEVKVTHIRYGSRVTSQHGGRSVSALDPQPLVPDSSNARFTIVFRNSIRDRI</sequence>
<keyword evidence="3" id="KW-1185">Reference proteome</keyword>